<protein>
    <submittedName>
        <fullName evidence="6">GNAT family N-acetyltransferase</fullName>
    </submittedName>
</protein>
<dbReference type="RefSeq" id="WP_155201545.1">
    <property type="nucleotide sequence ID" value="NZ_WMZL01000016.1"/>
</dbReference>
<dbReference type="AlphaFoldDB" id="A0A6I3QGK9"/>
<keyword evidence="2" id="KW-1277">Toxin-antitoxin system</keyword>
<comment type="caution">
    <text evidence="6">The sequence shown here is derived from an EMBL/GenBank/DDBJ whole genome shotgun (WGS) entry which is preliminary data.</text>
</comment>
<evidence type="ECO:0000256" key="5">
    <source>
        <dbReference type="ARBA" id="ARBA00049880"/>
    </source>
</evidence>
<dbReference type="Pfam" id="PF13673">
    <property type="entry name" value="Acetyltransf_10"/>
    <property type="match status" value="1"/>
</dbReference>
<dbReference type="Proteomes" id="UP000449193">
    <property type="component" value="Unassembled WGS sequence"/>
</dbReference>
<organism evidence="6 7">
    <name type="scientific">Ruthenibacterium lactatiformans</name>
    <dbReference type="NCBI Taxonomy" id="1550024"/>
    <lineage>
        <taxon>Bacteria</taxon>
        <taxon>Bacillati</taxon>
        <taxon>Bacillota</taxon>
        <taxon>Clostridia</taxon>
        <taxon>Eubacteriales</taxon>
        <taxon>Oscillospiraceae</taxon>
        <taxon>Ruthenibacterium</taxon>
    </lineage>
</organism>
<dbReference type="InterPro" id="IPR016181">
    <property type="entry name" value="Acyl_CoA_acyltransferase"/>
</dbReference>
<sequence length="176" mass="19741">MIDACWEKFTNKLAGLAFRFEVNPLSCGNPEHFAEYIRFCAISDNKAGRSVTHVLLNKEKEVIVGYISLKASSLLTEIEVRGKQVWTGEPALEIAELAVHKNYERQGVGRALIDIAITVATQTNDIILGIRHLVLAADPKAVPFYERMGFSPIRDYFHIPQDAANAKCVPMFMQLY</sequence>
<proteinExistence type="predicted"/>
<reference evidence="6 7" key="1">
    <citation type="journal article" date="2019" name="Nat. Med.">
        <title>A library of human gut bacterial isolates paired with longitudinal multiomics data enables mechanistic microbiome research.</title>
        <authorList>
            <person name="Poyet M."/>
            <person name="Groussin M."/>
            <person name="Gibbons S.M."/>
            <person name="Avila-Pacheco J."/>
            <person name="Jiang X."/>
            <person name="Kearney S.M."/>
            <person name="Perrotta A.R."/>
            <person name="Berdy B."/>
            <person name="Zhao S."/>
            <person name="Lieberman T.D."/>
            <person name="Swanson P.K."/>
            <person name="Smith M."/>
            <person name="Roesemann S."/>
            <person name="Alexander J.E."/>
            <person name="Rich S.A."/>
            <person name="Livny J."/>
            <person name="Vlamakis H."/>
            <person name="Clish C."/>
            <person name="Bullock K."/>
            <person name="Deik A."/>
            <person name="Scott J."/>
            <person name="Pierce K.A."/>
            <person name="Xavier R.J."/>
            <person name="Alm E.J."/>
        </authorList>
    </citation>
    <scope>NUCLEOTIDE SEQUENCE [LARGE SCALE GENOMIC DNA]</scope>
    <source>
        <strain evidence="6 7">BIOML-A7</strain>
    </source>
</reference>
<dbReference type="GO" id="GO:0016747">
    <property type="term" value="F:acyltransferase activity, transferring groups other than amino-acyl groups"/>
    <property type="evidence" value="ECO:0007669"/>
    <property type="project" value="InterPro"/>
</dbReference>
<dbReference type="Gene3D" id="3.40.630.30">
    <property type="match status" value="1"/>
</dbReference>
<gene>
    <name evidence="6" type="ORF">GMD52_12195</name>
</gene>
<dbReference type="PANTHER" id="PTHR36449">
    <property type="entry name" value="ACETYLTRANSFERASE-RELATED"/>
    <property type="match status" value="1"/>
</dbReference>
<evidence type="ECO:0000313" key="7">
    <source>
        <dbReference type="Proteomes" id="UP000449193"/>
    </source>
</evidence>
<dbReference type="CDD" id="cd04301">
    <property type="entry name" value="NAT_SF"/>
    <property type="match status" value="1"/>
</dbReference>
<dbReference type="SUPFAM" id="SSF55729">
    <property type="entry name" value="Acyl-CoA N-acyltransferases (Nat)"/>
    <property type="match status" value="1"/>
</dbReference>
<keyword evidence="1" id="KW-0678">Repressor</keyword>
<dbReference type="InterPro" id="IPR000182">
    <property type="entry name" value="GNAT_dom"/>
</dbReference>
<evidence type="ECO:0000256" key="1">
    <source>
        <dbReference type="ARBA" id="ARBA00022491"/>
    </source>
</evidence>
<evidence type="ECO:0000256" key="4">
    <source>
        <dbReference type="ARBA" id="ARBA00023315"/>
    </source>
</evidence>
<dbReference type="PANTHER" id="PTHR36449:SF1">
    <property type="entry name" value="ACETYLTRANSFERASE"/>
    <property type="match status" value="1"/>
</dbReference>
<evidence type="ECO:0000256" key="2">
    <source>
        <dbReference type="ARBA" id="ARBA00022649"/>
    </source>
</evidence>
<dbReference type="EMBL" id="WMZR01000016">
    <property type="protein sequence ID" value="MTS52297.1"/>
    <property type="molecule type" value="Genomic_DNA"/>
</dbReference>
<accession>A0A6I3QGK9</accession>
<dbReference type="PROSITE" id="PS51186">
    <property type="entry name" value="GNAT"/>
    <property type="match status" value="1"/>
</dbReference>
<name>A0A6I3QGK9_9FIRM</name>
<evidence type="ECO:0000313" key="6">
    <source>
        <dbReference type="EMBL" id="MTS52297.1"/>
    </source>
</evidence>
<evidence type="ECO:0000256" key="3">
    <source>
        <dbReference type="ARBA" id="ARBA00022679"/>
    </source>
</evidence>
<keyword evidence="3 6" id="KW-0808">Transferase</keyword>
<comment type="catalytic activity">
    <reaction evidence="5">
        <text>glycyl-tRNA(Gly) + acetyl-CoA = N-acetylglycyl-tRNA(Gly) + CoA + H(+)</text>
        <dbReference type="Rhea" id="RHEA:81867"/>
        <dbReference type="Rhea" id="RHEA-COMP:9683"/>
        <dbReference type="Rhea" id="RHEA-COMP:19766"/>
        <dbReference type="ChEBI" id="CHEBI:15378"/>
        <dbReference type="ChEBI" id="CHEBI:57287"/>
        <dbReference type="ChEBI" id="CHEBI:57288"/>
        <dbReference type="ChEBI" id="CHEBI:78522"/>
        <dbReference type="ChEBI" id="CHEBI:232036"/>
    </reaction>
</comment>
<keyword evidence="4" id="KW-0012">Acyltransferase</keyword>